<proteinExistence type="predicted"/>
<dbReference type="Gene3D" id="3.40.50.1820">
    <property type="entry name" value="alpha/beta hydrolase"/>
    <property type="match status" value="1"/>
</dbReference>
<keyword evidence="7" id="KW-1185">Reference proteome</keyword>
<dbReference type="InterPro" id="IPR055414">
    <property type="entry name" value="LRR_R13L4/SHOC2-like"/>
</dbReference>
<evidence type="ECO:0000259" key="3">
    <source>
        <dbReference type="Pfam" id="PF00931"/>
    </source>
</evidence>
<evidence type="ECO:0000313" key="6">
    <source>
        <dbReference type="EMBL" id="CAK9867957.1"/>
    </source>
</evidence>
<feature type="domain" description="Disease resistance protein winged helix" evidence="4">
    <location>
        <begin position="569"/>
        <end position="640"/>
    </location>
</feature>
<protein>
    <recommendedName>
        <fullName evidence="8">NB-ARC domain-containing protein</fullName>
    </recommendedName>
</protein>
<dbReference type="SUPFAM" id="SSF52058">
    <property type="entry name" value="L domain-like"/>
    <property type="match status" value="1"/>
</dbReference>
<dbReference type="PRINTS" id="PR00364">
    <property type="entry name" value="DISEASERSIST"/>
</dbReference>
<feature type="domain" description="NB-ARC" evidence="3">
    <location>
        <begin position="309"/>
        <end position="476"/>
    </location>
</feature>
<feature type="domain" description="Disease resistance R13L4/SHOC-2-like LRR" evidence="5">
    <location>
        <begin position="717"/>
        <end position="803"/>
    </location>
</feature>
<accession>A0ABP1AZP3</accession>
<sequence>MDASSSDWPVHQLWPPSDGTRRTELDVVLFHGLQLTANDTSDAWSSTWTQRGHDDVCWPGEWLPFDLGEAVRIFSVSYNAHVVTSPHDHVSEIAHNLFQTLMSPRYEWHHRIVLIGHSFGGLVLKSLVVKLKRASTIRYPTNSWSEATVQHAEVFLRNVRGVAFYAVPHAGSSNIAKYVNKLLRCNNRRHPGIMDNIQPWQRDMEELSVEFDSIVTENEINIYAFCEGRPMEQVGILVDFSSAQQSARDNSYKVEDANHMEVCKPPSKEHPSYGLLLQFIITCGKVARKYDQPLQEVHDLPQSMFGLESYVERVETLLTSEGRNAAPRYVGVCGMGGVGKTLLLQRVYERPKVKGHFEAAKFIWLTVGQTPDIMTLYRTLSEELGLKPKKNANPEDYKRYLHTQFIQKRVFLVLDDVWQDKAFDSLDLAKGRGSVTLLTTRNLSLLERASPQISQEHMTPLSKEDSWSLFCVHAFRPPSNVPCELKALAQSMAEECQGLPLALKVIGRAMFGKTSPELQWEPLLKKLRESRLQERTVEEELYERLKLGYDLLSEDDRRLKDCFLYFATFREDCTLHFTGILLSWICEGLVPGNGGDDPRADAFSLLNNLWRRSFIESNVEVSDEEDMLWFKLHDVIRDLAFYILENDSGTPPAKQLYLYRAGQNLEEIPQEWKAISKALKLSLKSNKLKRLPGSFYAPELVSLLLGGNPIEFVPASFLKSFPKLRVLELSDGQFDSLPEELGDLKDLVMLDLSYCRKLEILPDTVGKLHMLKWLILEGCEMLKYLPSGMVGLTSLQVLNTMLCSNLTWAEHTPSGMARAESLGHVYPTVRASLEDICGLVFLTELSIFATRDSGVELPHNISALTKLKLLGLGLEYIETLPAEMPYWFIHLETLRLWNLECLENLPRSFTCCGAFPALTEFLIGYCWSLVEFPEVDEGALPKLRRLEFNGCESLGTLPLSLEVLTSLRKLILLDCEETLKDSCRTNCEKSPIWRRFYVQC</sequence>
<dbReference type="Pfam" id="PF00931">
    <property type="entry name" value="NB-ARC"/>
    <property type="match status" value="1"/>
</dbReference>
<dbReference type="Pfam" id="PF23598">
    <property type="entry name" value="LRR_14"/>
    <property type="match status" value="1"/>
</dbReference>
<gene>
    <name evidence="6" type="ORF">CSSPJE1EN2_LOCUS10952</name>
</gene>
<dbReference type="Pfam" id="PF23559">
    <property type="entry name" value="WHD_DRP"/>
    <property type="match status" value="1"/>
</dbReference>
<evidence type="ECO:0000259" key="4">
    <source>
        <dbReference type="Pfam" id="PF23559"/>
    </source>
</evidence>
<dbReference type="InterPro" id="IPR058922">
    <property type="entry name" value="WHD_DRP"/>
</dbReference>
<dbReference type="Gene3D" id="1.10.10.10">
    <property type="entry name" value="Winged helix-like DNA-binding domain superfamily/Winged helix DNA-binding domain"/>
    <property type="match status" value="1"/>
</dbReference>
<dbReference type="PANTHER" id="PTHR36766:SF30">
    <property type="entry name" value="TIR-NBS TYPE DISEASE RESISTANCE PROTEIN-RELATED"/>
    <property type="match status" value="1"/>
</dbReference>
<keyword evidence="2" id="KW-0611">Plant defense</keyword>
<organism evidence="6 7">
    <name type="scientific">Sphagnum jensenii</name>
    <dbReference type="NCBI Taxonomy" id="128206"/>
    <lineage>
        <taxon>Eukaryota</taxon>
        <taxon>Viridiplantae</taxon>
        <taxon>Streptophyta</taxon>
        <taxon>Embryophyta</taxon>
        <taxon>Bryophyta</taxon>
        <taxon>Sphagnophytina</taxon>
        <taxon>Sphagnopsida</taxon>
        <taxon>Sphagnales</taxon>
        <taxon>Sphagnaceae</taxon>
        <taxon>Sphagnum</taxon>
    </lineage>
</organism>
<dbReference type="InterPro" id="IPR029058">
    <property type="entry name" value="AB_hydrolase_fold"/>
</dbReference>
<dbReference type="SUPFAM" id="SSF53474">
    <property type="entry name" value="alpha/beta-Hydrolases"/>
    <property type="match status" value="1"/>
</dbReference>
<keyword evidence="1" id="KW-0677">Repeat</keyword>
<evidence type="ECO:0008006" key="8">
    <source>
        <dbReference type="Google" id="ProtNLM"/>
    </source>
</evidence>
<dbReference type="InterPro" id="IPR032675">
    <property type="entry name" value="LRR_dom_sf"/>
</dbReference>
<dbReference type="Gene3D" id="3.80.10.10">
    <property type="entry name" value="Ribonuclease Inhibitor"/>
    <property type="match status" value="2"/>
</dbReference>
<name>A0ABP1AZP3_9BRYO</name>
<evidence type="ECO:0000259" key="5">
    <source>
        <dbReference type="Pfam" id="PF23598"/>
    </source>
</evidence>
<evidence type="ECO:0000256" key="1">
    <source>
        <dbReference type="ARBA" id="ARBA00022737"/>
    </source>
</evidence>
<dbReference type="InterPro" id="IPR002182">
    <property type="entry name" value="NB-ARC"/>
</dbReference>
<dbReference type="InterPro" id="IPR036388">
    <property type="entry name" value="WH-like_DNA-bd_sf"/>
</dbReference>
<dbReference type="SUPFAM" id="SSF52540">
    <property type="entry name" value="P-loop containing nucleoside triphosphate hydrolases"/>
    <property type="match status" value="1"/>
</dbReference>
<dbReference type="Gene3D" id="1.10.8.430">
    <property type="entry name" value="Helical domain of apoptotic protease-activating factors"/>
    <property type="match status" value="1"/>
</dbReference>
<evidence type="ECO:0000313" key="7">
    <source>
        <dbReference type="Proteomes" id="UP001497522"/>
    </source>
</evidence>
<dbReference type="PANTHER" id="PTHR36766">
    <property type="entry name" value="PLANT BROAD-SPECTRUM MILDEW RESISTANCE PROTEIN RPW8"/>
    <property type="match status" value="1"/>
</dbReference>
<dbReference type="Gene3D" id="3.40.50.300">
    <property type="entry name" value="P-loop containing nucleotide triphosphate hydrolases"/>
    <property type="match status" value="1"/>
</dbReference>
<dbReference type="Proteomes" id="UP001497522">
    <property type="component" value="Chromosome 17"/>
</dbReference>
<dbReference type="EMBL" id="OZ023718">
    <property type="protein sequence ID" value="CAK9867957.1"/>
    <property type="molecule type" value="Genomic_DNA"/>
</dbReference>
<reference evidence="6" key="1">
    <citation type="submission" date="2024-03" db="EMBL/GenBank/DDBJ databases">
        <authorList>
            <consortium name="ELIXIR-Norway"/>
            <consortium name="Elixir Norway"/>
        </authorList>
    </citation>
    <scope>NUCLEOTIDE SEQUENCE</scope>
</reference>
<evidence type="ECO:0000256" key="2">
    <source>
        <dbReference type="ARBA" id="ARBA00022821"/>
    </source>
</evidence>
<dbReference type="InterPro" id="IPR027417">
    <property type="entry name" value="P-loop_NTPase"/>
</dbReference>
<dbReference type="InterPro" id="IPR042197">
    <property type="entry name" value="Apaf_helical"/>
</dbReference>